<dbReference type="EMBL" id="JABXXO010000001">
    <property type="protein sequence ID" value="KAF7785215.1"/>
    <property type="molecule type" value="Genomic_DNA"/>
</dbReference>
<protein>
    <recommendedName>
        <fullName evidence="7">Sugar phosphate phosphatase</fullName>
        <ecNumber evidence="7">3.1.3.-</ecNumber>
    </recommendedName>
</protein>
<dbReference type="SUPFAM" id="SSF111321">
    <property type="entry name" value="AF1104-like"/>
    <property type="match status" value="1"/>
</dbReference>
<comment type="catalytic activity">
    <reaction evidence="1 7">
        <text>beta-D-fructose 1-phosphate + H2O = D-fructose + phosphate</text>
        <dbReference type="Rhea" id="RHEA:35603"/>
        <dbReference type="ChEBI" id="CHEBI:15377"/>
        <dbReference type="ChEBI" id="CHEBI:37721"/>
        <dbReference type="ChEBI" id="CHEBI:43474"/>
        <dbReference type="ChEBI" id="CHEBI:138881"/>
    </reaction>
</comment>
<dbReference type="GO" id="GO:0006974">
    <property type="term" value="P:DNA damage response"/>
    <property type="evidence" value="ECO:0007669"/>
    <property type="project" value="TreeGrafter"/>
</dbReference>
<keyword evidence="4 7" id="KW-0378">Hydrolase</keyword>
<dbReference type="EC" id="3.1.3.-" evidence="7"/>
<dbReference type="PANTHER" id="PTHR12260:SF6">
    <property type="entry name" value="DAMAGE-CONTROL PHOSPHATASE ARMT1"/>
    <property type="match status" value="1"/>
</dbReference>
<evidence type="ECO:0000256" key="4">
    <source>
        <dbReference type="ARBA" id="ARBA00022801"/>
    </source>
</evidence>
<comment type="catalytic activity">
    <reaction evidence="6 7">
        <text>beta-D-fructose 6-phosphate = dihydroxyacetone + D-glyceraldehyde 3-phosphate</text>
        <dbReference type="Rhea" id="RHEA:28002"/>
        <dbReference type="ChEBI" id="CHEBI:16016"/>
        <dbReference type="ChEBI" id="CHEBI:57634"/>
        <dbReference type="ChEBI" id="CHEBI:59776"/>
    </reaction>
</comment>
<dbReference type="GO" id="GO:0016791">
    <property type="term" value="F:phosphatase activity"/>
    <property type="evidence" value="ECO:0007669"/>
    <property type="project" value="TreeGrafter"/>
</dbReference>
<dbReference type="GO" id="GO:0046872">
    <property type="term" value="F:metal ion binding"/>
    <property type="evidence" value="ECO:0007669"/>
    <property type="project" value="UniProtKB-UniRule"/>
</dbReference>
<comment type="domain">
    <text evidence="7">Subfamily III proteins have a conserved RTxK motif about 40-50 residues from the C-terminus; the threonine may be replaced by serine or cysteine.</text>
</comment>
<evidence type="ECO:0000256" key="2">
    <source>
        <dbReference type="ARBA" id="ARBA00009519"/>
    </source>
</evidence>
<feature type="domain" description="Damage-control phosphatase ARMT1-like metal-binding" evidence="8">
    <location>
        <begin position="23"/>
        <end position="458"/>
    </location>
</feature>
<evidence type="ECO:0000259" key="8">
    <source>
        <dbReference type="Pfam" id="PF01937"/>
    </source>
</evidence>
<comment type="caution">
    <text evidence="9">The sequence shown here is derived from an EMBL/GenBank/DDBJ whole genome shotgun (WGS) entry which is preliminary data.</text>
</comment>
<evidence type="ECO:0000256" key="3">
    <source>
        <dbReference type="ARBA" id="ARBA00022723"/>
    </source>
</evidence>
<keyword evidence="3 7" id="KW-0479">Metal-binding</keyword>
<gene>
    <name evidence="9" type="ORF">Agabi119p4_1380</name>
</gene>
<evidence type="ECO:0000256" key="7">
    <source>
        <dbReference type="RuleBase" id="RU367030"/>
    </source>
</evidence>
<dbReference type="Gene3D" id="3.40.50.10880">
    <property type="entry name" value="Uncharacterised protein PF01937, DUF89, domain 3"/>
    <property type="match status" value="1"/>
</dbReference>
<dbReference type="Proteomes" id="UP000629468">
    <property type="component" value="Unassembled WGS sequence"/>
</dbReference>
<evidence type="ECO:0000256" key="6">
    <source>
        <dbReference type="ARBA" id="ARBA00048809"/>
    </source>
</evidence>
<sequence length="492" mass="56375">MGSQLPYAPYDPTDKKEFSYETVLRRWPTILTGVIDELNQQCHGISLMIKEGSVPKEVGDVKIEEASSIMNKISMLKYEMTRDKPLNPIPNDGELLSDIYNAELKALSENGKDTWFTAPWLYAECYLYRVLRSYFVASQQWRQFDPFLSQKDKTFKHSRTSVLQLAGTMHELGIALKPDDGQLEVVFRQMIQMSLWGNATDLSLLTHVSISDIQRLQAVGKEAQAAKHEFILKDDQDAAWNHLKSMVNGRVDFILDNSGFEASIPLLIVVLISHRLQLFTDLVFADFLVTYTPHVNSVVFHPKMIPWFVSDVTPLDFKRFFSLLKPEFFEKANFEDDADGWEQLSVMVKRWEAYVEQGVFKLSVPDESPLGENTQGKADFWTSPYPYWDMKNLAPPLYEHLRSSDLVIFKGDLNYRKLTGDIKWPPWTPFAESLRALAGSFPILSLRTNKADVVVGVDRAIAEELDAKMGNKWRIDGRQVEKFFLYSAVSLI</sequence>
<evidence type="ECO:0000256" key="1">
    <source>
        <dbReference type="ARBA" id="ARBA00001326"/>
    </source>
</evidence>
<dbReference type="InterPro" id="IPR002791">
    <property type="entry name" value="ARMT1-like_metal-bd"/>
</dbReference>
<proteinExistence type="inferred from homology"/>
<comment type="similarity">
    <text evidence="2 7">Belongs to the damage-control phosphatase family. Sugar phosphate phosphatase III subfamily.</text>
</comment>
<name>A0A8H7KLN1_AGABI</name>
<comment type="function">
    <text evidence="7">Metal-dependent phosphatase that shows phosphatase activity against several substrates, including fructose-1-phosphate and fructose-6-phosphate. Its preference for fructose-1-phosphate, a strong glycating agent that causes DNA damage rather than a canonical yeast metabolite, suggests a damage-control function in hexose phosphate metabolism.</text>
</comment>
<dbReference type="InterPro" id="IPR036075">
    <property type="entry name" value="ARMT-1-like_metal-bd_sf"/>
</dbReference>
<dbReference type="AlphaFoldDB" id="A0A8H7KLN1"/>
<dbReference type="PANTHER" id="PTHR12260">
    <property type="entry name" value="DAMAGE-CONTROL PHOSPHATASE ARMT1"/>
    <property type="match status" value="1"/>
</dbReference>
<evidence type="ECO:0000313" key="10">
    <source>
        <dbReference type="Proteomes" id="UP000629468"/>
    </source>
</evidence>
<evidence type="ECO:0000313" key="9">
    <source>
        <dbReference type="EMBL" id="KAF7785215.1"/>
    </source>
</evidence>
<evidence type="ECO:0000256" key="5">
    <source>
        <dbReference type="ARBA" id="ARBA00023211"/>
    </source>
</evidence>
<organism evidence="9 10">
    <name type="scientific">Agaricus bisporus var. burnettii</name>
    <dbReference type="NCBI Taxonomy" id="192524"/>
    <lineage>
        <taxon>Eukaryota</taxon>
        <taxon>Fungi</taxon>
        <taxon>Dikarya</taxon>
        <taxon>Basidiomycota</taxon>
        <taxon>Agaricomycotina</taxon>
        <taxon>Agaricomycetes</taxon>
        <taxon>Agaricomycetidae</taxon>
        <taxon>Agaricales</taxon>
        <taxon>Agaricineae</taxon>
        <taxon>Agaricaceae</taxon>
        <taxon>Agaricus</taxon>
    </lineage>
</organism>
<accession>A0A8H7KLN1</accession>
<comment type="cofactor">
    <cofactor evidence="7">
        <name>Mn(2+)</name>
        <dbReference type="ChEBI" id="CHEBI:29035"/>
    </cofactor>
    <cofactor evidence="7">
        <name>Ni(2+)</name>
        <dbReference type="ChEBI" id="CHEBI:49786"/>
    </cofactor>
</comment>
<dbReference type="Gene3D" id="1.20.930.60">
    <property type="match status" value="1"/>
</dbReference>
<dbReference type="InterPro" id="IPR039763">
    <property type="entry name" value="ARMT1"/>
</dbReference>
<reference evidence="9 10" key="1">
    <citation type="journal article" name="Sci. Rep.">
        <title>Telomere-to-telomere assembled and centromere annotated genomes of the two main subspecies of the button mushroom Agaricus bisporus reveal especially polymorphic chromosome ends.</title>
        <authorList>
            <person name="Sonnenberg A.S.M."/>
            <person name="Sedaghat-Telgerd N."/>
            <person name="Lavrijssen B."/>
            <person name="Ohm R.A."/>
            <person name="Hendrickx P.M."/>
            <person name="Scholtmeijer K."/>
            <person name="Baars J.J.P."/>
            <person name="van Peer A."/>
        </authorList>
    </citation>
    <scope>NUCLEOTIDE SEQUENCE [LARGE SCALE GENOMIC DNA]</scope>
    <source>
        <strain evidence="9 10">H119_p4</strain>
    </source>
</reference>
<dbReference type="Pfam" id="PF01937">
    <property type="entry name" value="ARMT1-like_dom"/>
    <property type="match status" value="1"/>
</dbReference>
<keyword evidence="5 7" id="KW-0464">Manganese</keyword>
<dbReference type="GO" id="GO:0005634">
    <property type="term" value="C:nucleus"/>
    <property type="evidence" value="ECO:0007669"/>
    <property type="project" value="TreeGrafter"/>
</dbReference>